<proteinExistence type="predicted"/>
<dbReference type="AlphaFoldDB" id="A0A090LEV0"/>
<evidence type="ECO:0000256" key="1">
    <source>
        <dbReference type="SAM" id="MobiDB-lite"/>
    </source>
</evidence>
<dbReference type="GeneID" id="36379033"/>
<dbReference type="EMBL" id="LN609529">
    <property type="protein sequence ID" value="CEF66668.1"/>
    <property type="molecule type" value="Genomic_DNA"/>
</dbReference>
<accession>A0A090LEV0</accession>
<dbReference type="RefSeq" id="XP_024505868.1">
    <property type="nucleotide sequence ID" value="XM_024652276.1"/>
</dbReference>
<dbReference type="CTD" id="36379033"/>
<evidence type="ECO:0000313" key="3">
    <source>
        <dbReference type="Proteomes" id="UP000035682"/>
    </source>
</evidence>
<dbReference type="WBParaSite" id="SRAE_2000133500.1">
    <property type="protein sequence ID" value="SRAE_2000133500.1"/>
    <property type="gene ID" value="WBGene00261539"/>
</dbReference>
<dbReference type="WormBase" id="SRAE_2000133500">
    <property type="protein sequence ID" value="SRP10987"/>
    <property type="gene ID" value="WBGene00261539"/>
</dbReference>
<gene>
    <name evidence="2 4 5" type="ORF">SRAE_2000133500</name>
</gene>
<evidence type="ECO:0000313" key="5">
    <source>
        <dbReference type="WormBase" id="SRAE_2000133500"/>
    </source>
</evidence>
<keyword evidence="3" id="KW-1185">Reference proteome</keyword>
<protein>
    <submittedName>
        <fullName evidence="2 4">Uncharacterized protein</fullName>
    </submittedName>
</protein>
<dbReference type="Proteomes" id="UP000035682">
    <property type="component" value="Unplaced"/>
</dbReference>
<evidence type="ECO:0000313" key="4">
    <source>
        <dbReference type="WBParaSite" id="SRAE_2000133500.1"/>
    </source>
</evidence>
<name>A0A090LEV0_STRRB</name>
<feature type="region of interest" description="Disordered" evidence="1">
    <location>
        <begin position="1"/>
        <end position="91"/>
    </location>
</feature>
<sequence length="91" mass="9436">MAENYECIDDPNSGVPPPPPPPGQLSPVPPPPPPPQGAEGNPPPPPPPLNERVHQGKSSEAVPPAPRLIGNPLSDSELRKKKSSKGCCTIS</sequence>
<feature type="compositionally biased region" description="Pro residues" evidence="1">
    <location>
        <begin position="14"/>
        <end position="49"/>
    </location>
</feature>
<reference evidence="2 3" key="1">
    <citation type="submission" date="2014-09" db="EMBL/GenBank/DDBJ databases">
        <authorList>
            <person name="Martin A.A."/>
        </authorList>
    </citation>
    <scope>NUCLEOTIDE SEQUENCE</scope>
    <source>
        <strain evidence="3">ED321</strain>
        <strain evidence="2">ED321 Heterogonic</strain>
    </source>
</reference>
<organism evidence="2">
    <name type="scientific">Strongyloides ratti</name>
    <name type="common">Parasitic roundworm</name>
    <dbReference type="NCBI Taxonomy" id="34506"/>
    <lineage>
        <taxon>Eukaryota</taxon>
        <taxon>Metazoa</taxon>
        <taxon>Ecdysozoa</taxon>
        <taxon>Nematoda</taxon>
        <taxon>Chromadorea</taxon>
        <taxon>Rhabditida</taxon>
        <taxon>Tylenchina</taxon>
        <taxon>Panagrolaimomorpha</taxon>
        <taxon>Strongyloidoidea</taxon>
        <taxon>Strongyloididae</taxon>
        <taxon>Strongyloides</taxon>
    </lineage>
</organism>
<evidence type="ECO:0000313" key="2">
    <source>
        <dbReference type="EMBL" id="CEF66668.1"/>
    </source>
</evidence>
<reference evidence="4" key="2">
    <citation type="submission" date="2020-12" db="UniProtKB">
        <authorList>
            <consortium name="WormBaseParasite"/>
        </authorList>
    </citation>
    <scope>IDENTIFICATION</scope>
</reference>